<keyword evidence="2 5" id="KW-0689">Ribosomal protein</keyword>
<evidence type="ECO:0000256" key="2">
    <source>
        <dbReference type="ARBA" id="ARBA00022980"/>
    </source>
</evidence>
<comment type="caution">
    <text evidence="6">The sequence shown here is derived from an EMBL/GenBank/DDBJ whole genome shotgun (WGS) entry which is preliminary data.</text>
</comment>
<dbReference type="Gene3D" id="1.10.287.310">
    <property type="match status" value="1"/>
</dbReference>
<evidence type="ECO:0000256" key="1">
    <source>
        <dbReference type="ARBA" id="ARBA00009254"/>
    </source>
</evidence>
<dbReference type="Proteomes" id="UP000178771">
    <property type="component" value="Unassembled WGS sequence"/>
</dbReference>
<dbReference type="HAMAP" id="MF_00374">
    <property type="entry name" value="Ribosomal_uL29"/>
    <property type="match status" value="1"/>
</dbReference>
<reference evidence="6 7" key="1">
    <citation type="journal article" date="2016" name="Nat. Commun.">
        <title>Thousands of microbial genomes shed light on interconnected biogeochemical processes in an aquifer system.</title>
        <authorList>
            <person name="Anantharaman K."/>
            <person name="Brown C.T."/>
            <person name="Hug L.A."/>
            <person name="Sharon I."/>
            <person name="Castelle C.J."/>
            <person name="Probst A.J."/>
            <person name="Thomas B.C."/>
            <person name="Singh A."/>
            <person name="Wilkins M.J."/>
            <person name="Karaoz U."/>
            <person name="Brodie E.L."/>
            <person name="Williams K.H."/>
            <person name="Hubbard S.S."/>
            <person name="Banfield J.F."/>
        </authorList>
    </citation>
    <scope>NUCLEOTIDE SEQUENCE [LARGE SCALE GENOMIC DNA]</scope>
</reference>
<dbReference type="EMBL" id="MEVH01000005">
    <property type="protein sequence ID" value="OGC52169.1"/>
    <property type="molecule type" value="Genomic_DNA"/>
</dbReference>
<dbReference type="GO" id="GO:0006412">
    <property type="term" value="P:translation"/>
    <property type="evidence" value="ECO:0007669"/>
    <property type="project" value="UniProtKB-UniRule"/>
</dbReference>
<dbReference type="InterPro" id="IPR018254">
    <property type="entry name" value="Ribosomal_uL29_CS"/>
</dbReference>
<dbReference type="PROSITE" id="PS00579">
    <property type="entry name" value="RIBOSOMAL_L29"/>
    <property type="match status" value="1"/>
</dbReference>
<proteinExistence type="inferred from homology"/>
<evidence type="ECO:0000313" key="7">
    <source>
        <dbReference type="Proteomes" id="UP000178771"/>
    </source>
</evidence>
<dbReference type="GO" id="GO:0003735">
    <property type="term" value="F:structural constituent of ribosome"/>
    <property type="evidence" value="ECO:0007669"/>
    <property type="project" value="InterPro"/>
</dbReference>
<keyword evidence="3 5" id="KW-0687">Ribonucleoprotein</keyword>
<evidence type="ECO:0000256" key="3">
    <source>
        <dbReference type="ARBA" id="ARBA00023274"/>
    </source>
</evidence>
<dbReference type="SUPFAM" id="SSF46561">
    <property type="entry name" value="Ribosomal protein L29 (L29p)"/>
    <property type="match status" value="1"/>
</dbReference>
<comment type="similarity">
    <text evidence="1 5">Belongs to the universal ribosomal protein uL29 family.</text>
</comment>
<dbReference type="InterPro" id="IPR001854">
    <property type="entry name" value="Ribosomal_uL29"/>
</dbReference>
<evidence type="ECO:0000256" key="4">
    <source>
        <dbReference type="ARBA" id="ARBA00035204"/>
    </source>
</evidence>
<organism evidence="6 7">
    <name type="scientific">candidate division WWE3 bacterium RIFCSPLOWO2_01_FULL_39_13</name>
    <dbReference type="NCBI Taxonomy" id="1802624"/>
    <lineage>
        <taxon>Bacteria</taxon>
        <taxon>Katanobacteria</taxon>
    </lineage>
</organism>
<accession>A0A1F4V4T0</accession>
<sequence length="70" mass="8119">MDKIDDLRKQNADKLRLELESSRKEFVESRFSVLSGKGKNTSILKKLKKNIARIKTVLNEKEVIDEQKTS</sequence>
<evidence type="ECO:0000313" key="6">
    <source>
        <dbReference type="EMBL" id="OGC52169.1"/>
    </source>
</evidence>
<dbReference type="InterPro" id="IPR036049">
    <property type="entry name" value="Ribosomal_uL29_sf"/>
</dbReference>
<dbReference type="NCBIfam" id="TIGR00012">
    <property type="entry name" value="L29"/>
    <property type="match status" value="1"/>
</dbReference>
<dbReference type="AlphaFoldDB" id="A0A1F4V4T0"/>
<name>A0A1F4V4T0_UNCKA</name>
<dbReference type="GO" id="GO:1990904">
    <property type="term" value="C:ribonucleoprotein complex"/>
    <property type="evidence" value="ECO:0007669"/>
    <property type="project" value="UniProtKB-KW"/>
</dbReference>
<dbReference type="STRING" id="1802624.A2982_01630"/>
<dbReference type="GO" id="GO:0005840">
    <property type="term" value="C:ribosome"/>
    <property type="evidence" value="ECO:0007669"/>
    <property type="project" value="UniProtKB-KW"/>
</dbReference>
<gene>
    <name evidence="5" type="primary">rpmC</name>
    <name evidence="6" type="ORF">A2982_01630</name>
</gene>
<evidence type="ECO:0000256" key="5">
    <source>
        <dbReference type="HAMAP-Rule" id="MF_00374"/>
    </source>
</evidence>
<dbReference type="Pfam" id="PF00831">
    <property type="entry name" value="Ribosomal_L29"/>
    <property type="match status" value="1"/>
</dbReference>
<protein>
    <recommendedName>
        <fullName evidence="4 5">Large ribosomal subunit protein uL29</fullName>
    </recommendedName>
</protein>